<sequence length="178" mass="19140">MLPACTAPGLPANAEEQALRARSGTLTLKGSSFDPRAERRTMSILTAYLSFRDNAREAMTFYRSVLGGSLDLVEFSSFPQMPHDPADAHLIMHSWLTTDDGMVLAGSDTPTGMDHQAPQGISVSVSCEDVDRARSIWDGLSDGGTITMALGAPPWGGLFGMLVDRFGISWMVTADQTQ</sequence>
<evidence type="ECO:0000313" key="2">
    <source>
        <dbReference type="EMBL" id="GAA3931738.1"/>
    </source>
</evidence>
<evidence type="ECO:0000259" key="1">
    <source>
        <dbReference type="Pfam" id="PF06983"/>
    </source>
</evidence>
<dbReference type="CDD" id="cd06588">
    <property type="entry name" value="PhnB_like"/>
    <property type="match status" value="1"/>
</dbReference>
<feature type="domain" description="PhnB-like" evidence="1">
    <location>
        <begin position="46"/>
        <end position="172"/>
    </location>
</feature>
<dbReference type="Pfam" id="PF06983">
    <property type="entry name" value="3-dmu-9_3-mt"/>
    <property type="match status" value="1"/>
</dbReference>
<dbReference type="EMBL" id="BAABCP010000001">
    <property type="protein sequence ID" value="GAA3931738.1"/>
    <property type="molecule type" value="Genomic_DNA"/>
</dbReference>
<dbReference type="InterPro" id="IPR028973">
    <property type="entry name" value="PhnB-like"/>
</dbReference>
<proteinExistence type="predicted"/>
<dbReference type="PANTHER" id="PTHR33990:SF1">
    <property type="entry name" value="PROTEIN YJDN"/>
    <property type="match status" value="1"/>
</dbReference>
<accession>A0ABP7MZ44</accession>
<dbReference type="SUPFAM" id="SSF54593">
    <property type="entry name" value="Glyoxalase/Bleomycin resistance protein/Dihydroxybiphenyl dioxygenase"/>
    <property type="match status" value="1"/>
</dbReference>
<dbReference type="InterPro" id="IPR029068">
    <property type="entry name" value="Glyas_Bleomycin-R_OHBP_Dase"/>
</dbReference>
<gene>
    <name evidence="2" type="ORF">GCM10022383_07870</name>
</gene>
<evidence type="ECO:0000313" key="3">
    <source>
        <dbReference type="Proteomes" id="UP001501591"/>
    </source>
</evidence>
<keyword evidence="3" id="KW-1185">Reference proteome</keyword>
<name>A0ABP7MZ44_9MICO</name>
<organism evidence="2 3">
    <name type="scientific">Microbacterium soli</name>
    <dbReference type="NCBI Taxonomy" id="446075"/>
    <lineage>
        <taxon>Bacteria</taxon>
        <taxon>Bacillati</taxon>
        <taxon>Actinomycetota</taxon>
        <taxon>Actinomycetes</taxon>
        <taxon>Micrococcales</taxon>
        <taxon>Microbacteriaceae</taxon>
        <taxon>Microbacterium</taxon>
    </lineage>
</organism>
<dbReference type="Proteomes" id="UP001501591">
    <property type="component" value="Unassembled WGS sequence"/>
</dbReference>
<dbReference type="PANTHER" id="PTHR33990">
    <property type="entry name" value="PROTEIN YJDN-RELATED"/>
    <property type="match status" value="1"/>
</dbReference>
<dbReference type="Gene3D" id="3.10.180.10">
    <property type="entry name" value="2,3-Dihydroxybiphenyl 1,2-Dioxygenase, domain 1"/>
    <property type="match status" value="1"/>
</dbReference>
<protein>
    <recommendedName>
        <fullName evidence="1">PhnB-like domain-containing protein</fullName>
    </recommendedName>
</protein>
<reference evidence="3" key="1">
    <citation type="journal article" date="2019" name="Int. J. Syst. Evol. Microbiol.">
        <title>The Global Catalogue of Microorganisms (GCM) 10K type strain sequencing project: providing services to taxonomists for standard genome sequencing and annotation.</title>
        <authorList>
            <consortium name="The Broad Institute Genomics Platform"/>
            <consortium name="The Broad Institute Genome Sequencing Center for Infectious Disease"/>
            <person name="Wu L."/>
            <person name="Ma J."/>
        </authorList>
    </citation>
    <scope>NUCLEOTIDE SEQUENCE [LARGE SCALE GENOMIC DNA]</scope>
    <source>
        <strain evidence="3">JCM 17024</strain>
    </source>
</reference>
<comment type="caution">
    <text evidence="2">The sequence shown here is derived from an EMBL/GenBank/DDBJ whole genome shotgun (WGS) entry which is preliminary data.</text>
</comment>